<dbReference type="OrthoDB" id="118105at2759"/>
<accession>A0A8S3W489</accession>
<dbReference type="InterPro" id="IPR029526">
    <property type="entry name" value="PGBD"/>
</dbReference>
<protein>
    <submittedName>
        <fullName evidence="2">(apollo) hypothetical protein</fullName>
    </submittedName>
</protein>
<name>A0A8S3W489_PARAO</name>
<dbReference type="AlphaFoldDB" id="A0A8S3W489"/>
<dbReference type="Proteomes" id="UP000691718">
    <property type="component" value="Unassembled WGS sequence"/>
</dbReference>
<reference evidence="2" key="1">
    <citation type="submission" date="2021-04" db="EMBL/GenBank/DDBJ databases">
        <authorList>
            <person name="Tunstrom K."/>
        </authorList>
    </citation>
    <scope>NUCLEOTIDE SEQUENCE</scope>
</reference>
<evidence type="ECO:0000313" key="3">
    <source>
        <dbReference type="Proteomes" id="UP000691718"/>
    </source>
</evidence>
<comment type="caution">
    <text evidence="2">The sequence shown here is derived from an EMBL/GenBank/DDBJ whole genome shotgun (WGS) entry which is preliminary data.</text>
</comment>
<gene>
    <name evidence="2" type="ORF">PAPOLLO_LOCUS1991</name>
</gene>
<dbReference type="Pfam" id="PF13843">
    <property type="entry name" value="DDE_Tnp_1_7"/>
    <property type="match status" value="1"/>
</dbReference>
<proteinExistence type="predicted"/>
<keyword evidence="3" id="KW-1185">Reference proteome</keyword>
<sequence>MMGHHILPFIDFYWSFDPGFRVNEIADKESFFHCSYLKISTSYILRYILRCLHLNDNTKQPKKDSPDYDKLYKVRPILHLFNQACQDNAEESCSQSIDESMILFKERSFPKQYMPLKPIKRGYKVWCRCDSQTSYLYEFDIYTGKTSNSVEEGLGANVVKKTDQETNREGSTERAYNI</sequence>
<dbReference type="EMBL" id="CAJQZP010000146">
    <property type="protein sequence ID" value="CAG4940422.1"/>
    <property type="molecule type" value="Genomic_DNA"/>
</dbReference>
<feature type="domain" description="PiggyBac transposable element-derived protein" evidence="1">
    <location>
        <begin position="47"/>
        <end position="160"/>
    </location>
</feature>
<evidence type="ECO:0000259" key="1">
    <source>
        <dbReference type="Pfam" id="PF13843"/>
    </source>
</evidence>
<evidence type="ECO:0000313" key="2">
    <source>
        <dbReference type="EMBL" id="CAG4940422.1"/>
    </source>
</evidence>
<organism evidence="2 3">
    <name type="scientific">Parnassius apollo</name>
    <name type="common">Apollo butterfly</name>
    <name type="synonym">Papilio apollo</name>
    <dbReference type="NCBI Taxonomy" id="110799"/>
    <lineage>
        <taxon>Eukaryota</taxon>
        <taxon>Metazoa</taxon>
        <taxon>Ecdysozoa</taxon>
        <taxon>Arthropoda</taxon>
        <taxon>Hexapoda</taxon>
        <taxon>Insecta</taxon>
        <taxon>Pterygota</taxon>
        <taxon>Neoptera</taxon>
        <taxon>Endopterygota</taxon>
        <taxon>Lepidoptera</taxon>
        <taxon>Glossata</taxon>
        <taxon>Ditrysia</taxon>
        <taxon>Papilionoidea</taxon>
        <taxon>Papilionidae</taxon>
        <taxon>Parnassiinae</taxon>
        <taxon>Parnassini</taxon>
        <taxon>Parnassius</taxon>
        <taxon>Parnassius</taxon>
    </lineage>
</organism>
<dbReference type="PANTHER" id="PTHR46599">
    <property type="entry name" value="PIGGYBAC TRANSPOSABLE ELEMENT-DERIVED PROTEIN 4"/>
    <property type="match status" value="1"/>
</dbReference>
<dbReference type="PANTHER" id="PTHR46599:SF2">
    <property type="entry name" value="PIGGYBAC TRANSPOSABLE ELEMENT-DERIVED PROTEIN 4-LIKE"/>
    <property type="match status" value="1"/>
</dbReference>